<feature type="domain" description="Reductase C-terminal" evidence="6">
    <location>
        <begin position="320"/>
        <end position="403"/>
    </location>
</feature>
<dbReference type="EMBL" id="JAZGQL010000014">
    <property type="protein sequence ID" value="MEE6309157.1"/>
    <property type="molecule type" value="Genomic_DNA"/>
</dbReference>
<dbReference type="InterPro" id="IPR036188">
    <property type="entry name" value="FAD/NAD-bd_sf"/>
</dbReference>
<keyword evidence="8" id="KW-1185">Reference proteome</keyword>
<accession>A0ABU7SGS6</accession>
<evidence type="ECO:0000259" key="5">
    <source>
        <dbReference type="Pfam" id="PF07992"/>
    </source>
</evidence>
<dbReference type="SUPFAM" id="SSF51905">
    <property type="entry name" value="FAD/NAD(P)-binding domain"/>
    <property type="match status" value="1"/>
</dbReference>
<feature type="domain" description="FAD/NAD(P)-binding" evidence="5">
    <location>
        <begin position="7"/>
        <end position="301"/>
    </location>
</feature>
<reference evidence="7 8" key="1">
    <citation type="submission" date="2024-01" db="EMBL/GenBank/DDBJ databases">
        <title>Genome insights into Plantactinospora veratri sp. nov.</title>
        <authorList>
            <person name="Wang L."/>
        </authorList>
    </citation>
    <scope>NUCLEOTIDE SEQUENCE [LARGE SCALE GENOMIC DNA]</scope>
    <source>
        <strain evidence="7 8">NEAU-FHS4</strain>
    </source>
</reference>
<evidence type="ECO:0000256" key="4">
    <source>
        <dbReference type="ARBA" id="ARBA00023002"/>
    </source>
</evidence>
<evidence type="ECO:0000313" key="8">
    <source>
        <dbReference type="Proteomes" id="UP001339911"/>
    </source>
</evidence>
<dbReference type="PANTHER" id="PTHR43557">
    <property type="entry name" value="APOPTOSIS-INDUCING FACTOR 1"/>
    <property type="match status" value="1"/>
</dbReference>
<dbReference type="InterPro" id="IPR050446">
    <property type="entry name" value="FAD-oxidoreductase/Apoptosis"/>
</dbReference>
<evidence type="ECO:0000313" key="7">
    <source>
        <dbReference type="EMBL" id="MEE6309157.1"/>
    </source>
</evidence>
<evidence type="ECO:0000256" key="3">
    <source>
        <dbReference type="ARBA" id="ARBA00022827"/>
    </source>
</evidence>
<proteinExistence type="predicted"/>
<dbReference type="Proteomes" id="UP001339911">
    <property type="component" value="Unassembled WGS sequence"/>
</dbReference>
<dbReference type="RefSeq" id="WP_331209436.1">
    <property type="nucleotide sequence ID" value="NZ_JAZGQL010000014.1"/>
</dbReference>
<dbReference type="PANTHER" id="PTHR43557:SF2">
    <property type="entry name" value="RIESKE DOMAIN-CONTAINING PROTEIN-RELATED"/>
    <property type="match status" value="1"/>
</dbReference>
<dbReference type="PRINTS" id="PR00368">
    <property type="entry name" value="FADPNR"/>
</dbReference>
<gene>
    <name evidence="7" type="ORF">V1634_20160</name>
</gene>
<keyword evidence="3" id="KW-0274">FAD</keyword>
<evidence type="ECO:0000256" key="2">
    <source>
        <dbReference type="ARBA" id="ARBA00022630"/>
    </source>
</evidence>
<evidence type="ECO:0000256" key="1">
    <source>
        <dbReference type="ARBA" id="ARBA00001974"/>
    </source>
</evidence>
<sequence>MSTEQTFVIVGASLAGAKAAEALRAQGFDGRLVLIGEEPERPYERPPLSKAHLSGAAKDVHVHQETFYAEHSIELRTSTTVTGLDPAEHTVTLADTEKIRFDKALLTTGATPRGMTTPGAGLDGVHYLRTLADADRLLAAATHASAVAVIGAGWIGTEVAASLRQRGLPVALIDPATVPLERVLGRDVGAVFRDLHAAHGVALHLGEGVRSLHGDGRVAEVRTTGGTAIPADLVVVGIGAVPRTELATGAGIAVDNGIVVDEHLRSSHPDIYAAGDVARAWHPRYREHIRVEHWSNAINQGTAAAANMLGEAAAYTDIPYFFSDQYDLGMEYAGYSPHFDQVVFRGDPRSGEFIAFWLTGGGVAAGMNVNTWDVNEHLQQLARRHARVDPARLADPRVSLEALADAAAND</sequence>
<dbReference type="Pfam" id="PF14759">
    <property type="entry name" value="Reductase_C"/>
    <property type="match status" value="1"/>
</dbReference>
<comment type="caution">
    <text evidence="7">The sequence shown here is derived from an EMBL/GenBank/DDBJ whole genome shotgun (WGS) entry which is preliminary data.</text>
</comment>
<dbReference type="Gene3D" id="3.30.390.30">
    <property type="match status" value="1"/>
</dbReference>
<dbReference type="InterPro" id="IPR028202">
    <property type="entry name" value="Reductase_C"/>
</dbReference>
<comment type="cofactor">
    <cofactor evidence="1">
        <name>FAD</name>
        <dbReference type="ChEBI" id="CHEBI:57692"/>
    </cofactor>
</comment>
<organism evidence="7 8">
    <name type="scientific">Plantactinospora veratri</name>
    <dbReference type="NCBI Taxonomy" id="1436122"/>
    <lineage>
        <taxon>Bacteria</taxon>
        <taxon>Bacillati</taxon>
        <taxon>Actinomycetota</taxon>
        <taxon>Actinomycetes</taxon>
        <taxon>Micromonosporales</taxon>
        <taxon>Micromonosporaceae</taxon>
        <taxon>Plantactinospora</taxon>
    </lineage>
</organism>
<dbReference type="InterPro" id="IPR016156">
    <property type="entry name" value="FAD/NAD-linked_Rdtase_dimer_sf"/>
</dbReference>
<dbReference type="InterPro" id="IPR023753">
    <property type="entry name" value="FAD/NAD-binding_dom"/>
</dbReference>
<keyword evidence="4" id="KW-0560">Oxidoreductase</keyword>
<protein>
    <submittedName>
        <fullName evidence="7">FAD-dependent oxidoreductase</fullName>
    </submittedName>
</protein>
<keyword evidence="2" id="KW-0285">Flavoprotein</keyword>
<dbReference type="Pfam" id="PF07992">
    <property type="entry name" value="Pyr_redox_2"/>
    <property type="match status" value="1"/>
</dbReference>
<name>A0ABU7SGS6_9ACTN</name>
<evidence type="ECO:0000259" key="6">
    <source>
        <dbReference type="Pfam" id="PF14759"/>
    </source>
</evidence>
<dbReference type="Gene3D" id="3.50.50.60">
    <property type="entry name" value="FAD/NAD(P)-binding domain"/>
    <property type="match status" value="2"/>
</dbReference>
<dbReference type="PRINTS" id="PR00411">
    <property type="entry name" value="PNDRDTASEI"/>
</dbReference>
<dbReference type="SUPFAM" id="SSF55424">
    <property type="entry name" value="FAD/NAD-linked reductases, dimerisation (C-terminal) domain"/>
    <property type="match status" value="1"/>
</dbReference>